<feature type="region of interest" description="Disordered" evidence="4">
    <location>
        <begin position="197"/>
        <end position="270"/>
    </location>
</feature>
<keyword evidence="1" id="KW-0677">Repeat</keyword>
<reference evidence="5" key="1">
    <citation type="journal article" date="2016" name="Nat. Commun.">
        <title>The channel catfish genome sequence provides insights into the evolution of scale formation in teleosts.</title>
        <authorList>
            <person name="Liu Z."/>
            <person name="Liu S."/>
            <person name="Yao J."/>
            <person name="Bao L."/>
            <person name="Zhang J."/>
            <person name="Li Y."/>
            <person name="Jiang C."/>
            <person name="Sun L."/>
            <person name="Wang R."/>
            <person name="Zhang Y."/>
            <person name="Zhou T."/>
            <person name="Zeng Q."/>
            <person name="Fu Q."/>
            <person name="Gao S."/>
            <person name="Li N."/>
            <person name="Koren S."/>
            <person name="Jiang Y."/>
            <person name="Zimin A."/>
            <person name="Xu P."/>
            <person name="Phillippy A.M."/>
            <person name="Geng X."/>
            <person name="Song L."/>
            <person name="Sun F."/>
            <person name="Li C."/>
            <person name="Wang X."/>
            <person name="Chen A."/>
            <person name="Jin Y."/>
            <person name="Yuan Z."/>
            <person name="Yang Y."/>
            <person name="Tan S."/>
            <person name="Peatman E."/>
            <person name="Lu J."/>
            <person name="Qin Z."/>
            <person name="Dunham R."/>
            <person name="Li Z."/>
            <person name="Sonstegard T."/>
            <person name="Feng J."/>
            <person name="Danzmann R.G."/>
            <person name="Schroeder S."/>
            <person name="Scheffler B."/>
            <person name="Duke M.V."/>
            <person name="Ballard L."/>
            <person name="Kucuktas H."/>
            <person name="Kaltenboeck L."/>
            <person name="Liu H."/>
            <person name="Armbruster J."/>
            <person name="Xie Y."/>
            <person name="Kirby M.L."/>
            <person name="Tian Y."/>
            <person name="Flanagan M.E."/>
            <person name="Mu W."/>
            <person name="Waldbieser G.C."/>
        </authorList>
    </citation>
    <scope>NUCLEOTIDE SEQUENCE [LARGE SCALE GENOMIC DNA]</scope>
    <source>
        <strain evidence="5">SDA103</strain>
    </source>
</reference>
<name>A0A9F7TE35_ICTPU</name>
<gene>
    <name evidence="6" type="primary">LOC128629162</name>
</gene>
<evidence type="ECO:0000256" key="2">
    <source>
        <dbReference type="ARBA" id="ARBA00023043"/>
    </source>
</evidence>
<dbReference type="GO" id="GO:0005634">
    <property type="term" value="C:nucleus"/>
    <property type="evidence" value="ECO:0007669"/>
    <property type="project" value="TreeGrafter"/>
</dbReference>
<dbReference type="SUPFAM" id="SSF48403">
    <property type="entry name" value="Ankyrin repeat"/>
    <property type="match status" value="1"/>
</dbReference>
<dbReference type="KEGG" id="ipu:128629162"/>
<evidence type="ECO:0000256" key="3">
    <source>
        <dbReference type="PROSITE-ProRule" id="PRU00023"/>
    </source>
</evidence>
<evidence type="ECO:0000256" key="1">
    <source>
        <dbReference type="ARBA" id="ARBA00022737"/>
    </source>
</evidence>
<dbReference type="OrthoDB" id="5406014at2759"/>
<evidence type="ECO:0000256" key="4">
    <source>
        <dbReference type="SAM" id="MobiDB-lite"/>
    </source>
</evidence>
<dbReference type="InterPro" id="IPR050776">
    <property type="entry name" value="Ank_Repeat/CDKN_Inhibitor"/>
</dbReference>
<dbReference type="AlphaFoldDB" id="A0A9F7TE35"/>
<protein>
    <submittedName>
        <fullName evidence="6">Ankyrin repeat domain-containing protein 34B-like</fullName>
    </submittedName>
</protein>
<reference evidence="6" key="2">
    <citation type="submission" date="2025-08" db="UniProtKB">
        <authorList>
            <consortium name="RefSeq"/>
        </authorList>
    </citation>
    <scope>IDENTIFICATION</scope>
    <source>
        <tissue evidence="6">Blood</tissue>
    </source>
</reference>
<evidence type="ECO:0000313" key="5">
    <source>
        <dbReference type="Proteomes" id="UP000221080"/>
    </source>
</evidence>
<keyword evidence="2 3" id="KW-0040">ANK repeat</keyword>
<evidence type="ECO:0000313" key="6">
    <source>
        <dbReference type="RefSeq" id="XP_053531888.1"/>
    </source>
</evidence>
<feature type="compositionally biased region" description="Basic and acidic residues" evidence="4">
    <location>
        <begin position="205"/>
        <end position="216"/>
    </location>
</feature>
<dbReference type="Proteomes" id="UP000221080">
    <property type="component" value="Chromosome 25"/>
</dbReference>
<feature type="repeat" description="ANK" evidence="3">
    <location>
        <begin position="84"/>
        <end position="116"/>
    </location>
</feature>
<dbReference type="PANTHER" id="PTHR24201">
    <property type="entry name" value="ANK_REP_REGION DOMAIN-CONTAINING PROTEIN"/>
    <property type="match status" value="1"/>
</dbReference>
<dbReference type="RefSeq" id="XP_053531888.1">
    <property type="nucleotide sequence ID" value="XM_053675913.1"/>
</dbReference>
<dbReference type="InterPro" id="IPR002110">
    <property type="entry name" value="Ankyrin_rpt"/>
</dbReference>
<dbReference type="GO" id="GO:0019901">
    <property type="term" value="F:protein kinase binding"/>
    <property type="evidence" value="ECO:0007669"/>
    <property type="project" value="TreeGrafter"/>
</dbReference>
<dbReference type="GO" id="GO:0008285">
    <property type="term" value="P:negative regulation of cell population proliferation"/>
    <property type="evidence" value="ECO:0007669"/>
    <property type="project" value="TreeGrafter"/>
</dbReference>
<dbReference type="PANTHER" id="PTHR24201:SF8">
    <property type="entry name" value="CYCLIN-DEPENDENT KINASE 4 INHIBITOR B"/>
    <property type="match status" value="1"/>
</dbReference>
<keyword evidence="5" id="KW-1185">Reference proteome</keyword>
<dbReference type="GeneID" id="128629162"/>
<dbReference type="SMART" id="SM00248">
    <property type="entry name" value="ANK"/>
    <property type="match status" value="4"/>
</dbReference>
<proteinExistence type="predicted"/>
<dbReference type="PROSITE" id="PS50088">
    <property type="entry name" value="ANK_REPEAT"/>
    <property type="match status" value="1"/>
</dbReference>
<dbReference type="GO" id="GO:0005737">
    <property type="term" value="C:cytoplasm"/>
    <property type="evidence" value="ECO:0007669"/>
    <property type="project" value="TreeGrafter"/>
</dbReference>
<dbReference type="InterPro" id="IPR036770">
    <property type="entry name" value="Ankyrin_rpt-contain_sf"/>
</dbReference>
<dbReference type="GO" id="GO:0004861">
    <property type="term" value="F:cyclin-dependent protein serine/threonine kinase inhibitor activity"/>
    <property type="evidence" value="ECO:0007669"/>
    <property type="project" value="TreeGrafter"/>
</dbReference>
<organism evidence="5 6">
    <name type="scientific">Ictalurus punctatus</name>
    <name type="common">Channel catfish</name>
    <name type="synonym">Silurus punctatus</name>
    <dbReference type="NCBI Taxonomy" id="7998"/>
    <lineage>
        <taxon>Eukaryota</taxon>
        <taxon>Metazoa</taxon>
        <taxon>Chordata</taxon>
        <taxon>Craniata</taxon>
        <taxon>Vertebrata</taxon>
        <taxon>Euteleostomi</taxon>
        <taxon>Actinopterygii</taxon>
        <taxon>Neopterygii</taxon>
        <taxon>Teleostei</taxon>
        <taxon>Ostariophysi</taxon>
        <taxon>Siluriformes</taxon>
        <taxon>Ictaluridae</taxon>
        <taxon>Ictalurus</taxon>
    </lineage>
</organism>
<sequence length="480" mass="52902">MLKLSEKSDSKTDTKILLDAISKDKMHLARFILDALDGKIVDSKSDGELTPLISSVFLPDSRARANFMNLLLQRGANVNQQDEYGRTALSYACEKGYLDAVKMLVKNNADPEMVDAWGNTALMYAAVAGHSLVVEFLVRAFKRLGLQIDRQNKVGNSAVEVAKYLGHTECLSALMCSSKKAHDQDAFEERFALLRANEGEDTNTEQEKPSEVSDTHRSRRKYPNLWSRMMSMDSIEELERESESDKDRWPSSPQGCSFSGVLTPKPPQRSRVSQTLKQVAESCLNSHLPLLSRGAEPHSPASRRTPQIHAHMTGALSGPLGILLTPIRKASRSDSDKEDVSAMRFDDSYYRKRCSLPTSALGPTPPERALLKPARKSKPAPKGITSPPHVETADFSATAFSVLGNRLLRRLTLPELKKVGKEVREGGGGNGEGCETVARGMPRSETFPLSTKHPQVGSKPSIDSISAVKCEFDFQLKSNF</sequence>
<dbReference type="Gene3D" id="1.25.40.20">
    <property type="entry name" value="Ankyrin repeat-containing domain"/>
    <property type="match status" value="2"/>
</dbReference>
<accession>A0A9F7TE35</accession>
<dbReference type="GO" id="GO:2000045">
    <property type="term" value="P:regulation of G1/S transition of mitotic cell cycle"/>
    <property type="evidence" value="ECO:0007669"/>
    <property type="project" value="TreeGrafter"/>
</dbReference>
<dbReference type="Pfam" id="PF12796">
    <property type="entry name" value="Ank_2"/>
    <property type="match status" value="1"/>
</dbReference>
<dbReference type="PROSITE" id="PS50297">
    <property type="entry name" value="ANK_REP_REGION"/>
    <property type="match status" value="1"/>
</dbReference>
<feature type="region of interest" description="Disordered" evidence="4">
    <location>
        <begin position="356"/>
        <end position="390"/>
    </location>
</feature>